<dbReference type="EMBL" id="VUMM01000011">
    <property type="protein sequence ID" value="MSS01742.1"/>
    <property type="molecule type" value="Genomic_DNA"/>
</dbReference>
<dbReference type="SFLD" id="SFLDS00003">
    <property type="entry name" value="Haloacid_Dehalogenase"/>
    <property type="match status" value="1"/>
</dbReference>
<comment type="caution">
    <text evidence="8">The sequence shown here is derived from an EMBL/GenBank/DDBJ whole genome shotgun (WGS) entry which is preliminary data.</text>
</comment>
<dbReference type="PRINTS" id="PR00119">
    <property type="entry name" value="CATATPASE"/>
</dbReference>
<reference evidence="8 9" key="1">
    <citation type="submission" date="2019-08" db="EMBL/GenBank/DDBJ databases">
        <title>In-depth cultivation of the pig gut microbiome towards novel bacterial diversity and tailored functional studies.</title>
        <authorList>
            <person name="Wylensek D."/>
            <person name="Hitch T.C.A."/>
            <person name="Clavel T."/>
        </authorList>
    </citation>
    <scope>NUCLEOTIDE SEQUENCE [LARGE SCALE GENOMIC DNA]</scope>
    <source>
        <strain evidence="8 9">LKV-178-WT-2G</strain>
    </source>
</reference>
<dbReference type="PROSITE" id="PS01229">
    <property type="entry name" value="COF_2"/>
    <property type="match status" value="1"/>
</dbReference>
<dbReference type="GO" id="GO:0016887">
    <property type="term" value="F:ATP hydrolysis activity"/>
    <property type="evidence" value="ECO:0007669"/>
    <property type="project" value="InterPro"/>
</dbReference>
<organism evidence="8 9">
    <name type="scientific">Floccifex porci</name>
    <dbReference type="NCBI Taxonomy" id="2606629"/>
    <lineage>
        <taxon>Bacteria</taxon>
        <taxon>Bacillati</taxon>
        <taxon>Bacillota</taxon>
        <taxon>Erysipelotrichia</taxon>
        <taxon>Erysipelotrichales</taxon>
        <taxon>Erysipelotrichaceae</taxon>
        <taxon>Floccifex</taxon>
    </lineage>
</organism>
<evidence type="ECO:0000256" key="2">
    <source>
        <dbReference type="ARBA" id="ARBA00022692"/>
    </source>
</evidence>
<keyword evidence="9" id="KW-1185">Reference proteome</keyword>
<accession>A0A7X2T3R2</accession>
<comment type="subcellular location">
    <subcellularLocation>
        <location evidence="1">Membrane</location>
        <topology evidence="1">Multi-pass membrane protein</topology>
    </subcellularLocation>
</comment>
<dbReference type="SFLD" id="SFLDF00027">
    <property type="entry name" value="p-type_atpase"/>
    <property type="match status" value="1"/>
</dbReference>
<keyword evidence="2 6" id="KW-0812">Transmembrane</keyword>
<dbReference type="SFLD" id="SFLDG00002">
    <property type="entry name" value="C1.7:_P-type_atpase_like"/>
    <property type="match status" value="1"/>
</dbReference>
<gene>
    <name evidence="8" type="ORF">FYJ50_06475</name>
</gene>
<feature type="transmembrane region" description="Helical" evidence="6">
    <location>
        <begin position="563"/>
        <end position="582"/>
    </location>
</feature>
<feature type="domain" description="P-type ATPase A" evidence="7">
    <location>
        <begin position="90"/>
        <end position="188"/>
    </location>
</feature>
<feature type="transmembrane region" description="Helical" evidence="6">
    <location>
        <begin position="684"/>
        <end position="707"/>
    </location>
</feature>
<dbReference type="SUPFAM" id="SSF81660">
    <property type="entry name" value="Metal cation-transporting ATPase, ATP-binding domain N"/>
    <property type="match status" value="1"/>
</dbReference>
<dbReference type="Gene3D" id="3.40.1110.10">
    <property type="entry name" value="Calcium-transporting ATPase, cytoplasmic domain N"/>
    <property type="match status" value="1"/>
</dbReference>
<dbReference type="GO" id="GO:0005524">
    <property type="term" value="F:ATP binding"/>
    <property type="evidence" value="ECO:0007669"/>
    <property type="project" value="InterPro"/>
</dbReference>
<evidence type="ECO:0000313" key="8">
    <source>
        <dbReference type="EMBL" id="MSS01742.1"/>
    </source>
</evidence>
<feature type="transmembrane region" description="Helical" evidence="6">
    <location>
        <begin position="209"/>
        <end position="228"/>
    </location>
</feature>
<keyword evidence="4 6" id="KW-1133">Transmembrane helix</keyword>
<dbReference type="PROSITE" id="PS00154">
    <property type="entry name" value="ATPASE_E1_E2"/>
    <property type="match status" value="1"/>
</dbReference>
<evidence type="ECO:0000256" key="5">
    <source>
        <dbReference type="ARBA" id="ARBA00023136"/>
    </source>
</evidence>
<name>A0A7X2T3R2_9FIRM</name>
<dbReference type="RefSeq" id="WP_154460298.1">
    <property type="nucleotide sequence ID" value="NZ_VUMM01000011.1"/>
</dbReference>
<proteinExistence type="predicted"/>
<sequence length="741" mass="82951">MKTNIKTGLIHIENHKKNQTEYKVSKSYKEILFQHLFTLFNGINLFLAIIVFFTGSQRNMLFMGTVTLNTIIGLVQEIRSKHKLDQLSILNQTKIQVLRNSKIQWIGLEDIVVDDILILKTGIQIPCDGIVVEGNIECDESILTGESISILKNVKDSVYAGSIVTSGMAKMQVLKVAEDMYVFSIIKDAKRYKRYPSQLRDSLNFIIKWCTYILCPLGTILFVVQYNLFGYTQAVLSTVAAVVGMIPEGLVFLTSVALSIGAQKMARANVLVQELYCLETLARVDTLCLDKTGTLTKGNLKVIKIDSQMDVIPILQDMMYALPDDNATAKAIREYVGDNHFKEAIQVLPFSSERKYSQVIFSDGDYKLGAYEFIVNEIDETVKDKIFSYTSKGYRVLVLYSNEVLAYICIQDELKEDVKEILSYFKEQGVMIKVISGDDTNTVRSICEQANLNGLSFDMRQSKNIPNEISQYSFFGRVAPKQKKEMIASLKQQGHIVAMIGDGVNDIMALKEADCSISMGSGSEACKNIASLILLNNQFSSLPELLKQGRCVINNIQKSASLFLVKNIFSMGLAILALLIIKEYPFKPIQLTLISALSTGIPSFVLTLEPNENRIEGNLLKNVVSKAIPGAFCVILSVLGCFFYRQFIEMTNEQYSTICTILAGCNALFVLKGVCKPFTKIRQLLIGSMSVCFLFSILFFPSFFYLVPLQWNHILYILISVCLMPAVLKILSNICSRIAGF</sequence>
<dbReference type="Gene3D" id="3.40.50.1000">
    <property type="entry name" value="HAD superfamily/HAD-like"/>
    <property type="match status" value="1"/>
</dbReference>
<dbReference type="PANTHER" id="PTHR42861">
    <property type="entry name" value="CALCIUM-TRANSPORTING ATPASE"/>
    <property type="match status" value="1"/>
</dbReference>
<feature type="transmembrane region" description="Helical" evidence="6">
    <location>
        <begin position="713"/>
        <end position="731"/>
    </location>
</feature>
<protein>
    <submittedName>
        <fullName evidence="8">HAD-IC family P-type ATPase</fullName>
    </submittedName>
</protein>
<feature type="transmembrane region" description="Helical" evidence="6">
    <location>
        <begin position="628"/>
        <end position="648"/>
    </location>
</feature>
<feature type="transmembrane region" description="Helical" evidence="6">
    <location>
        <begin position="32"/>
        <end position="54"/>
    </location>
</feature>
<dbReference type="Gene3D" id="1.20.1110.10">
    <property type="entry name" value="Calcium-transporting ATPase, transmembrane domain"/>
    <property type="match status" value="1"/>
</dbReference>
<feature type="transmembrane region" description="Helical" evidence="6">
    <location>
        <begin position="588"/>
        <end position="608"/>
    </location>
</feature>
<dbReference type="Gene3D" id="2.70.150.10">
    <property type="entry name" value="Calcium-transporting ATPase, cytoplasmic transduction domain A"/>
    <property type="match status" value="1"/>
</dbReference>
<dbReference type="InterPro" id="IPR044492">
    <property type="entry name" value="P_typ_ATPase_HD_dom"/>
</dbReference>
<dbReference type="SUPFAM" id="SSF81653">
    <property type="entry name" value="Calcium ATPase, transduction domain A"/>
    <property type="match status" value="1"/>
</dbReference>
<evidence type="ECO:0000256" key="1">
    <source>
        <dbReference type="ARBA" id="ARBA00004141"/>
    </source>
</evidence>
<evidence type="ECO:0000256" key="4">
    <source>
        <dbReference type="ARBA" id="ARBA00022989"/>
    </source>
</evidence>
<dbReference type="InterPro" id="IPR018303">
    <property type="entry name" value="ATPase_P-typ_P_site"/>
</dbReference>
<evidence type="ECO:0000256" key="6">
    <source>
        <dbReference type="SAM" id="Phobius"/>
    </source>
</evidence>
<dbReference type="InterPro" id="IPR023214">
    <property type="entry name" value="HAD_sf"/>
</dbReference>
<dbReference type="InterPro" id="IPR023298">
    <property type="entry name" value="ATPase_P-typ_TM_dom_sf"/>
</dbReference>
<dbReference type="Pfam" id="PF00702">
    <property type="entry name" value="Hydrolase"/>
    <property type="match status" value="1"/>
</dbReference>
<feature type="transmembrane region" description="Helical" evidence="6">
    <location>
        <begin position="234"/>
        <end position="258"/>
    </location>
</feature>
<dbReference type="SUPFAM" id="SSF56784">
    <property type="entry name" value="HAD-like"/>
    <property type="match status" value="1"/>
</dbReference>
<evidence type="ECO:0000313" key="9">
    <source>
        <dbReference type="Proteomes" id="UP000470082"/>
    </source>
</evidence>
<feature type="transmembrane region" description="Helical" evidence="6">
    <location>
        <begin position="654"/>
        <end position="672"/>
    </location>
</feature>
<dbReference type="InterPro" id="IPR059000">
    <property type="entry name" value="ATPase_P-type_domA"/>
</dbReference>
<dbReference type="InterPro" id="IPR036412">
    <property type="entry name" value="HAD-like_sf"/>
</dbReference>
<evidence type="ECO:0000259" key="7">
    <source>
        <dbReference type="Pfam" id="PF00122"/>
    </source>
</evidence>
<dbReference type="InterPro" id="IPR023299">
    <property type="entry name" value="ATPase_P-typ_cyto_dom_N"/>
</dbReference>
<dbReference type="InterPro" id="IPR001757">
    <property type="entry name" value="P_typ_ATPase"/>
</dbReference>
<dbReference type="Proteomes" id="UP000470082">
    <property type="component" value="Unassembled WGS sequence"/>
</dbReference>
<dbReference type="GO" id="GO:0016020">
    <property type="term" value="C:membrane"/>
    <property type="evidence" value="ECO:0007669"/>
    <property type="project" value="UniProtKB-SubCell"/>
</dbReference>
<keyword evidence="3" id="KW-1278">Translocase</keyword>
<evidence type="ECO:0000256" key="3">
    <source>
        <dbReference type="ARBA" id="ARBA00022967"/>
    </source>
</evidence>
<dbReference type="AlphaFoldDB" id="A0A7X2T3R2"/>
<dbReference type="InterPro" id="IPR008250">
    <property type="entry name" value="ATPase_P-typ_transduc_dom_A_sf"/>
</dbReference>
<dbReference type="NCBIfam" id="TIGR01494">
    <property type="entry name" value="ATPase_P-type"/>
    <property type="match status" value="2"/>
</dbReference>
<dbReference type="Pfam" id="PF00122">
    <property type="entry name" value="E1-E2_ATPase"/>
    <property type="match status" value="1"/>
</dbReference>
<dbReference type="SUPFAM" id="SSF81665">
    <property type="entry name" value="Calcium ATPase, transmembrane domain M"/>
    <property type="match status" value="1"/>
</dbReference>
<keyword evidence="5 6" id="KW-0472">Membrane</keyword>